<dbReference type="GO" id="GO:0005829">
    <property type="term" value="C:cytosol"/>
    <property type="evidence" value="ECO:0007669"/>
    <property type="project" value="TreeGrafter"/>
</dbReference>
<dbReference type="PANTHER" id="PTHR43094">
    <property type="entry name" value="AMINOTRANSFERASE"/>
    <property type="match status" value="1"/>
</dbReference>
<sequence length="458" mass="50167">MTISQALPEIQELIELDKKHYLHPTTVPKLFQEKGPKIIFQEGKGIRVTDVKGDTYIDGVSMLWNVNLGHGNQELAKAAYDQLSTIAYSSSFYSYSNPNAVRLAQKVVSVAPGDLSAIFYTSGGSESNDTAFKLARFYWNLKGRKAKKKIISITRSYHGATVSAGSATGIEAFHNFAGSRDIDIINARGHVTNCELGYKTDSNYEGCIRDTIEKVGAENIAAVILEPIQGAGGVHVSPDGYLKAVKELCKANEILLIADEVICGFGRTGKWFGVDNWDVVPDIMSVAKGITSGYAQLGGVMVNKEIRDTLNEHDQILGHGFTYSGHPTACAVALKNLEIIERDNLIENAKNMELVLKNGFEYLANKHKHFTKPRAIGLLAGFDLQANPDTDTPFEQSIRAASFVVEHCFNNKLILRAADFEEGKNIVAIAPPLIINKEEVEEIISIVDDALTAFEKTL</sequence>
<keyword evidence="3 6" id="KW-0808">Transferase</keyword>
<evidence type="ECO:0000256" key="4">
    <source>
        <dbReference type="ARBA" id="ARBA00022898"/>
    </source>
</evidence>
<gene>
    <name evidence="6" type="ORF">CHR53_16365</name>
</gene>
<accession>A0A3T0I090</accession>
<dbReference type="PROSITE" id="PS00600">
    <property type="entry name" value="AA_TRANSFER_CLASS_3"/>
    <property type="match status" value="1"/>
</dbReference>
<keyword evidence="7" id="KW-1185">Reference proteome</keyword>
<dbReference type="CDD" id="cd00610">
    <property type="entry name" value="OAT_like"/>
    <property type="match status" value="1"/>
</dbReference>
<dbReference type="InterPro" id="IPR005814">
    <property type="entry name" value="Aminotrans_3"/>
</dbReference>
<protein>
    <submittedName>
        <fullName evidence="6">Aspartate aminotransferase family protein</fullName>
    </submittedName>
</protein>
<dbReference type="PIRSF" id="PIRSF000521">
    <property type="entry name" value="Transaminase_4ab_Lys_Orn"/>
    <property type="match status" value="1"/>
</dbReference>
<dbReference type="Gene3D" id="3.90.1150.10">
    <property type="entry name" value="Aspartate Aminotransferase, domain 1"/>
    <property type="match status" value="1"/>
</dbReference>
<dbReference type="PANTHER" id="PTHR43094:SF1">
    <property type="entry name" value="AMINOTRANSFERASE CLASS-III"/>
    <property type="match status" value="1"/>
</dbReference>
<dbReference type="InterPro" id="IPR015424">
    <property type="entry name" value="PyrdxlP-dep_Trfase"/>
</dbReference>
<evidence type="ECO:0000256" key="1">
    <source>
        <dbReference type="ARBA" id="ARBA00008954"/>
    </source>
</evidence>
<evidence type="ECO:0000256" key="5">
    <source>
        <dbReference type="RuleBase" id="RU003560"/>
    </source>
</evidence>
<dbReference type="Gene3D" id="3.40.640.10">
    <property type="entry name" value="Type I PLP-dependent aspartate aminotransferase-like (Major domain)"/>
    <property type="match status" value="1"/>
</dbReference>
<dbReference type="STRING" id="1193713.GCA_001636315_00098"/>
<keyword evidence="4 5" id="KW-0663">Pyridoxal phosphate</keyword>
<evidence type="ECO:0000313" key="7">
    <source>
        <dbReference type="Proteomes" id="UP000282892"/>
    </source>
</evidence>
<comment type="similarity">
    <text evidence="1 5">Belongs to the class-III pyridoxal-phosphate-dependent aminotransferase family.</text>
</comment>
<dbReference type="KEGG" id="nmk:CHR53_16365"/>
<dbReference type="InterPro" id="IPR015422">
    <property type="entry name" value="PyrdxlP-dep_Trfase_small"/>
</dbReference>
<dbReference type="AlphaFoldDB" id="A0A3T0I090"/>
<evidence type="ECO:0000313" key="6">
    <source>
        <dbReference type="EMBL" id="AZU62712.1"/>
    </source>
</evidence>
<dbReference type="RefSeq" id="WP_127487535.1">
    <property type="nucleotide sequence ID" value="NZ_CP022572.1"/>
</dbReference>
<dbReference type="GO" id="GO:0008483">
    <property type="term" value="F:transaminase activity"/>
    <property type="evidence" value="ECO:0007669"/>
    <property type="project" value="UniProtKB-KW"/>
</dbReference>
<dbReference type="OrthoDB" id="9807885at2"/>
<evidence type="ECO:0000256" key="3">
    <source>
        <dbReference type="ARBA" id="ARBA00022679"/>
    </source>
</evidence>
<dbReference type="FunFam" id="3.40.640.10:FF:000014">
    <property type="entry name" value="Adenosylmethionine-8-amino-7-oxononanoate aminotransferase, probable"/>
    <property type="match status" value="1"/>
</dbReference>
<dbReference type="GO" id="GO:0030170">
    <property type="term" value="F:pyridoxal phosphate binding"/>
    <property type="evidence" value="ECO:0007669"/>
    <property type="project" value="InterPro"/>
</dbReference>
<dbReference type="Pfam" id="PF00202">
    <property type="entry name" value="Aminotran_3"/>
    <property type="match status" value="1"/>
</dbReference>
<dbReference type="EMBL" id="CP022572">
    <property type="protein sequence ID" value="AZU62712.1"/>
    <property type="molecule type" value="Genomic_DNA"/>
</dbReference>
<proteinExistence type="inferred from homology"/>
<dbReference type="Proteomes" id="UP000282892">
    <property type="component" value="Chromosome"/>
</dbReference>
<organism evidence="6 7">
    <name type="scientific">Neobacillus mesonae</name>
    <dbReference type="NCBI Taxonomy" id="1193713"/>
    <lineage>
        <taxon>Bacteria</taxon>
        <taxon>Bacillati</taxon>
        <taxon>Bacillota</taxon>
        <taxon>Bacilli</taxon>
        <taxon>Bacillales</taxon>
        <taxon>Bacillaceae</taxon>
        <taxon>Neobacillus</taxon>
    </lineage>
</organism>
<dbReference type="SUPFAM" id="SSF53383">
    <property type="entry name" value="PLP-dependent transferases"/>
    <property type="match status" value="1"/>
</dbReference>
<reference evidence="6 7" key="1">
    <citation type="submission" date="2017-07" db="EMBL/GenBank/DDBJ databases">
        <title>The complete genome sequence of Bacillus mesonae strain H20-5, an efficient strain improving plant abiotic stress resistance.</title>
        <authorList>
            <person name="Kim S.Y."/>
            <person name="Song H."/>
            <person name="Sang M.K."/>
            <person name="Weon H.-Y."/>
            <person name="Song J."/>
        </authorList>
    </citation>
    <scope>NUCLEOTIDE SEQUENCE [LARGE SCALE GENOMIC DNA]</scope>
    <source>
        <strain evidence="6 7">H20-5</strain>
    </source>
</reference>
<evidence type="ECO:0000256" key="2">
    <source>
        <dbReference type="ARBA" id="ARBA00022576"/>
    </source>
</evidence>
<dbReference type="InterPro" id="IPR015421">
    <property type="entry name" value="PyrdxlP-dep_Trfase_major"/>
</dbReference>
<name>A0A3T0I090_9BACI</name>
<keyword evidence="2 6" id="KW-0032">Aminotransferase</keyword>
<dbReference type="InterPro" id="IPR049704">
    <property type="entry name" value="Aminotrans_3_PPA_site"/>
</dbReference>